<comment type="caution">
    <text evidence="18">The sequence shown here is derived from an EMBL/GenBank/DDBJ whole genome shotgun (WGS) entry which is preliminary data.</text>
</comment>
<evidence type="ECO:0000256" key="13">
    <source>
        <dbReference type="ARBA" id="ARBA00046792"/>
    </source>
</evidence>
<evidence type="ECO:0000256" key="7">
    <source>
        <dbReference type="ARBA" id="ARBA00022801"/>
    </source>
</evidence>
<evidence type="ECO:0000256" key="8">
    <source>
        <dbReference type="ARBA" id="ARBA00022839"/>
    </source>
</evidence>
<accession>A0A4S5BMZ7</accession>
<evidence type="ECO:0000259" key="17">
    <source>
        <dbReference type="PROSITE" id="PS51785"/>
    </source>
</evidence>
<evidence type="ECO:0000256" key="1">
    <source>
        <dbReference type="ARBA" id="ARBA00000563"/>
    </source>
</evidence>
<evidence type="ECO:0000313" key="18">
    <source>
        <dbReference type="EMBL" id="THJ32443.1"/>
    </source>
</evidence>
<dbReference type="PIRSF" id="PIRSF000977">
    <property type="entry name" value="Exodeoxyribonuclease_I"/>
    <property type="match status" value="1"/>
</dbReference>
<dbReference type="Pfam" id="PF08411">
    <property type="entry name" value="ExoI_SH3"/>
    <property type="match status" value="1"/>
</dbReference>
<feature type="domain" description="ExoI SH3-like" evidence="16">
    <location>
        <begin position="195"/>
        <end position="354"/>
    </location>
</feature>
<dbReference type="SUPFAM" id="SSF53098">
    <property type="entry name" value="Ribonuclease H-like"/>
    <property type="match status" value="1"/>
</dbReference>
<dbReference type="Gene3D" id="3.30.420.10">
    <property type="entry name" value="Ribonuclease H-like superfamily/Ribonuclease H"/>
    <property type="match status" value="1"/>
</dbReference>
<dbReference type="SMART" id="SM00479">
    <property type="entry name" value="EXOIII"/>
    <property type="match status" value="1"/>
</dbReference>
<dbReference type="InterPro" id="IPR013620">
    <property type="entry name" value="Exonuc_1_SH3"/>
</dbReference>
<evidence type="ECO:0000256" key="6">
    <source>
        <dbReference type="ARBA" id="ARBA00022763"/>
    </source>
</evidence>
<dbReference type="Gene3D" id="1.10.287.1240">
    <property type="match status" value="1"/>
</dbReference>
<feature type="domain" description="ExoI C-terminal" evidence="17">
    <location>
        <begin position="359"/>
        <end position="478"/>
    </location>
</feature>
<dbReference type="CDD" id="cd06138">
    <property type="entry name" value="ExoI_N"/>
    <property type="match status" value="1"/>
</dbReference>
<dbReference type="InterPro" id="IPR038649">
    <property type="entry name" value="EXOI_SH3_sf"/>
</dbReference>
<evidence type="ECO:0000256" key="3">
    <source>
        <dbReference type="ARBA" id="ARBA00019900"/>
    </source>
</evidence>
<dbReference type="InterPro" id="IPR058561">
    <property type="entry name" value="Exonuc_1_C"/>
</dbReference>
<name>A0A4S5BMZ7_9BURK</name>
<dbReference type="InterPro" id="IPR023607">
    <property type="entry name" value="Exodeoxyribonuclease_I"/>
</dbReference>
<comment type="subunit">
    <text evidence="13">Monomer. Interacts with ssb (via C-terminus); this interaction stimulates the exonuclease activity by recruiting the enzyme to its substrate.</text>
</comment>
<dbReference type="AlphaFoldDB" id="A0A4S5BMZ7"/>
<comment type="cofactor">
    <cofactor evidence="15">
        <name>Mg(2+)</name>
        <dbReference type="ChEBI" id="CHEBI:18420"/>
    </cofactor>
    <text evidence="15">Binds 2 Mg(2+) ions per monomer.</text>
</comment>
<feature type="binding site" evidence="15">
    <location>
        <position position="10"/>
    </location>
    <ligand>
        <name>Mg(2+)</name>
        <dbReference type="ChEBI" id="CHEBI:18420"/>
        <label>2</label>
    </ligand>
</feature>
<dbReference type="GO" id="GO:0003677">
    <property type="term" value="F:DNA binding"/>
    <property type="evidence" value="ECO:0007669"/>
    <property type="project" value="UniProtKB-KW"/>
</dbReference>
<evidence type="ECO:0000259" key="16">
    <source>
        <dbReference type="PROSITE" id="PS51784"/>
    </source>
</evidence>
<dbReference type="FunFam" id="3.30.420.10:FF:000033">
    <property type="entry name" value="Exodeoxyribonuclease I"/>
    <property type="match status" value="1"/>
</dbReference>
<dbReference type="Pfam" id="PF00929">
    <property type="entry name" value="RNase_T"/>
    <property type="match status" value="1"/>
</dbReference>
<evidence type="ECO:0000256" key="2">
    <source>
        <dbReference type="ARBA" id="ARBA00012108"/>
    </source>
</evidence>
<feature type="binding site" evidence="15">
    <location>
        <position position="179"/>
    </location>
    <ligand>
        <name>Mg(2+)</name>
        <dbReference type="ChEBI" id="CHEBI:18420"/>
        <label>2</label>
    </ligand>
</feature>
<dbReference type="EC" id="3.1.11.1" evidence="2"/>
<keyword evidence="5 15" id="KW-0479">Metal-binding</keyword>
<keyword evidence="10" id="KW-0238">DNA-binding</keyword>
<dbReference type="InterPro" id="IPR012337">
    <property type="entry name" value="RNaseH-like_sf"/>
</dbReference>
<dbReference type="GO" id="GO:0008310">
    <property type="term" value="F:single-stranded DNA 3'-5' DNA exonuclease activity"/>
    <property type="evidence" value="ECO:0007669"/>
    <property type="project" value="UniProtKB-EC"/>
</dbReference>
<evidence type="ECO:0000256" key="5">
    <source>
        <dbReference type="ARBA" id="ARBA00022723"/>
    </source>
</evidence>
<keyword evidence="11" id="KW-0234">DNA repair</keyword>
<evidence type="ECO:0000313" key="19">
    <source>
        <dbReference type="Proteomes" id="UP000306236"/>
    </source>
</evidence>
<dbReference type="RefSeq" id="WP_136406940.1">
    <property type="nucleotide sequence ID" value="NZ_SSWX01000015.1"/>
</dbReference>
<dbReference type="Gene3D" id="3.30.1520.20">
    <property type="entry name" value="Exonuclease ExoI, domain 2"/>
    <property type="match status" value="1"/>
</dbReference>
<dbReference type="InterPro" id="IPR013520">
    <property type="entry name" value="Ribonucl_H"/>
</dbReference>
<evidence type="ECO:0000256" key="15">
    <source>
        <dbReference type="PIRSR" id="PIRSR000977-2"/>
    </source>
</evidence>
<dbReference type="OrthoDB" id="9763470at2"/>
<organism evidence="18 19">
    <name type="scientific">Lampropedia aestuarii</name>
    <dbReference type="NCBI Taxonomy" id="2562762"/>
    <lineage>
        <taxon>Bacteria</taxon>
        <taxon>Pseudomonadati</taxon>
        <taxon>Pseudomonadota</taxon>
        <taxon>Betaproteobacteria</taxon>
        <taxon>Burkholderiales</taxon>
        <taxon>Comamonadaceae</taxon>
        <taxon>Lampropedia</taxon>
    </lineage>
</organism>
<evidence type="ECO:0000256" key="10">
    <source>
        <dbReference type="ARBA" id="ARBA00023125"/>
    </source>
</evidence>
<evidence type="ECO:0000256" key="14">
    <source>
        <dbReference type="PIRSR" id="PIRSR000977-1"/>
    </source>
</evidence>
<sequence>MQTFLWHDYETFGANPRVDRPAQFAAIRTDLDLNETEAPMEWFCKPPLDYLPDPQACLITGITPQQTMENGLAEDAFADHVHGAFSQPGTIGVGYNTIRFDDEFTRYMLWRNLYDPYAREWRDGNGRWDLLDVVRMTYALRPEGIQWPKGDDGKTSFKLERLSVANGLAHESAHDAVSDVRATIALARLLKAKQPRLFEFALQLRDKRAVAKELGFPVVASQAKPFVHVSGMFPVEQGCLAVMWPIANHPTNRNEVIAWNLDYDPRELLDLDAETIRLRLFTRQADLPEGMTRLPIKSIHLNKSPMVVGNLKVLTPQVQERWQMNMDLIEQHGLYARDLPDMSAVWAQVFERPAARNAAPVPAEQDLYGSFLGDADRRRLQDLRQLPVAQWGKQAGRFEDARLDELLFLFRARNHPETLTAPEQAQWEQHRIKVLIEGEGGTRTASQLMAEIDALSDDADEREQDILGALYEWADAVTPDL</sequence>
<protein>
    <recommendedName>
        <fullName evidence="3">Exodeoxyribonuclease I</fullName>
        <ecNumber evidence="2">3.1.11.1</ecNumber>
    </recommendedName>
    <alternativeName>
        <fullName evidence="12">DNA deoxyribophosphodiesterase</fullName>
    </alternativeName>
</protein>
<dbReference type="NCBIfam" id="NF008746">
    <property type="entry name" value="PRK11779.1"/>
    <property type="match status" value="1"/>
</dbReference>
<keyword evidence="6" id="KW-0227">DNA damage</keyword>
<keyword evidence="7 18" id="KW-0378">Hydrolase</keyword>
<reference evidence="18 19" key="1">
    <citation type="submission" date="2019-04" db="EMBL/GenBank/DDBJ databases">
        <title>Lampropedia sp YIM MLB12 draf genome.</title>
        <authorList>
            <person name="Wang Y.-X."/>
        </authorList>
    </citation>
    <scope>NUCLEOTIDE SEQUENCE [LARGE SCALE GENOMIC DNA]</scope>
    <source>
        <strain evidence="18 19">YIM MLB12</strain>
    </source>
</reference>
<evidence type="ECO:0000256" key="9">
    <source>
        <dbReference type="ARBA" id="ARBA00022842"/>
    </source>
</evidence>
<dbReference type="PROSITE" id="PS51785">
    <property type="entry name" value="EXOI_C"/>
    <property type="match status" value="1"/>
</dbReference>
<evidence type="ECO:0000256" key="4">
    <source>
        <dbReference type="ARBA" id="ARBA00022722"/>
    </source>
</evidence>
<dbReference type="InterPro" id="IPR036397">
    <property type="entry name" value="RNaseH_sf"/>
</dbReference>
<feature type="binding site" evidence="15">
    <location>
        <position position="8"/>
    </location>
    <ligand>
        <name>Mg(2+)</name>
        <dbReference type="ChEBI" id="CHEBI:18420"/>
        <label>1</label>
    </ligand>
</feature>
<comment type="catalytic activity">
    <reaction evidence="1">
        <text>Exonucleolytic cleavage in the 3'- to 5'-direction to yield nucleoside 5'-phosphates.</text>
        <dbReference type="EC" id="3.1.11.1"/>
    </reaction>
</comment>
<dbReference type="Proteomes" id="UP000306236">
    <property type="component" value="Unassembled WGS sequence"/>
</dbReference>
<feature type="binding site" evidence="14">
    <location>
        <position position="10"/>
    </location>
    <ligand>
        <name>substrate</name>
    </ligand>
</feature>
<evidence type="ECO:0000256" key="11">
    <source>
        <dbReference type="ARBA" id="ARBA00023204"/>
    </source>
</evidence>
<feature type="binding site" evidence="14">
    <location>
        <position position="158"/>
    </location>
    <ligand>
        <name>substrate</name>
    </ligand>
</feature>
<dbReference type="InterPro" id="IPR034747">
    <property type="entry name" value="EXOI_SH3"/>
</dbReference>
<gene>
    <name evidence="18" type="primary">sbcB</name>
    <name evidence="18" type="ORF">E8K88_12145</name>
</gene>
<dbReference type="Gene3D" id="1.20.1280.70">
    <property type="entry name" value="Exonuclease ExoI, domain 3"/>
    <property type="match status" value="1"/>
</dbReference>
<keyword evidence="4" id="KW-0540">Nuclease</keyword>
<keyword evidence="9 15" id="KW-0460">Magnesium</keyword>
<keyword evidence="19" id="KW-1185">Reference proteome</keyword>
<proteinExistence type="predicted"/>
<keyword evidence="8" id="KW-0269">Exonuclease</keyword>
<dbReference type="EMBL" id="SSWX01000015">
    <property type="protein sequence ID" value="THJ32443.1"/>
    <property type="molecule type" value="Genomic_DNA"/>
</dbReference>
<dbReference type="GO" id="GO:0046872">
    <property type="term" value="F:metal ion binding"/>
    <property type="evidence" value="ECO:0007669"/>
    <property type="project" value="UniProtKB-KW"/>
</dbReference>
<dbReference type="GO" id="GO:0006281">
    <property type="term" value="P:DNA repair"/>
    <property type="evidence" value="ECO:0007669"/>
    <property type="project" value="UniProtKB-KW"/>
</dbReference>
<dbReference type="PROSITE" id="PS51784">
    <property type="entry name" value="EXOI_SH3"/>
    <property type="match status" value="1"/>
</dbReference>
<evidence type="ECO:0000256" key="12">
    <source>
        <dbReference type="ARBA" id="ARBA00031220"/>
    </source>
</evidence>
<dbReference type="Pfam" id="PF26016">
    <property type="entry name" value="ExoI_C"/>
    <property type="match status" value="1"/>
</dbReference>